<dbReference type="EMBL" id="KV744941">
    <property type="protein sequence ID" value="OCK80894.1"/>
    <property type="molecule type" value="Genomic_DNA"/>
</dbReference>
<proteinExistence type="predicted"/>
<dbReference type="Proteomes" id="UP000250266">
    <property type="component" value="Unassembled WGS sequence"/>
</dbReference>
<accession>A0A8E2JFR0</accession>
<name>A0A8E2JFR0_9PEZI</name>
<dbReference type="AlphaFoldDB" id="A0A8E2JFR0"/>
<sequence>MSESVYSSEGSLPDPEKEEDAGEKPMHFVLPPLRLNPLWKSKIGNRSSPTRASKGISLQAKHGGKESRYSGSTTTSLLPKDNGEGKAKVPTSSASPQRYTTHPYTQYHYPHIPTHSRTTRQARFTSRTTTQTYNHRSPSRTHSLKSGTSHHSSRSHHPLPHDKSRTQSSAYPRIETPITPSPLKPRTHSTTTASSFNIDTSTKGPALALALAHTCTPSSLLSSDASGNIVNYTVHEDPTIEELAAGAVRLRTERGKERGQARRSGLGMHAGVRIGEGNIGAIADSASAEMVFPSDPLTNINNNSTQQPLGPGVGLGLSFSDLLDGSLGRADETPGHSGSASRSAYSASSRDQRAGEVNIGDHTAGGGMRMPLSRLSDANGSPGGVRMVEGKARRPVSVEVTNKVGRGKRTLGSLRAVMRGSEGSEAFL</sequence>
<feature type="region of interest" description="Disordered" evidence="1">
    <location>
        <begin position="1"/>
        <end position="198"/>
    </location>
</feature>
<protein>
    <submittedName>
        <fullName evidence="2">Uncharacterized protein</fullName>
    </submittedName>
</protein>
<feature type="compositionally biased region" description="Low complexity" evidence="1">
    <location>
        <begin position="96"/>
        <end position="115"/>
    </location>
</feature>
<feature type="compositionally biased region" description="Polar residues" evidence="1">
    <location>
        <begin position="1"/>
        <end position="10"/>
    </location>
</feature>
<organism evidence="2 3">
    <name type="scientific">Lepidopterella palustris CBS 459.81</name>
    <dbReference type="NCBI Taxonomy" id="1314670"/>
    <lineage>
        <taxon>Eukaryota</taxon>
        <taxon>Fungi</taxon>
        <taxon>Dikarya</taxon>
        <taxon>Ascomycota</taxon>
        <taxon>Pezizomycotina</taxon>
        <taxon>Dothideomycetes</taxon>
        <taxon>Pleosporomycetidae</taxon>
        <taxon>Mytilinidiales</taxon>
        <taxon>Argynnaceae</taxon>
        <taxon>Lepidopterella</taxon>
    </lineage>
</organism>
<feature type="compositionally biased region" description="Polar residues" evidence="1">
    <location>
        <begin position="188"/>
        <end position="198"/>
    </location>
</feature>
<feature type="region of interest" description="Disordered" evidence="1">
    <location>
        <begin position="326"/>
        <end position="394"/>
    </location>
</feature>
<evidence type="ECO:0000313" key="3">
    <source>
        <dbReference type="Proteomes" id="UP000250266"/>
    </source>
</evidence>
<reference evidence="2 3" key="1">
    <citation type="journal article" date="2016" name="Nat. Commun.">
        <title>Ectomycorrhizal ecology is imprinted in the genome of the dominant symbiotic fungus Cenococcum geophilum.</title>
        <authorList>
            <consortium name="DOE Joint Genome Institute"/>
            <person name="Peter M."/>
            <person name="Kohler A."/>
            <person name="Ohm R.A."/>
            <person name="Kuo A."/>
            <person name="Krutzmann J."/>
            <person name="Morin E."/>
            <person name="Arend M."/>
            <person name="Barry K.W."/>
            <person name="Binder M."/>
            <person name="Choi C."/>
            <person name="Clum A."/>
            <person name="Copeland A."/>
            <person name="Grisel N."/>
            <person name="Haridas S."/>
            <person name="Kipfer T."/>
            <person name="LaButti K."/>
            <person name="Lindquist E."/>
            <person name="Lipzen A."/>
            <person name="Maire R."/>
            <person name="Meier B."/>
            <person name="Mihaltcheva S."/>
            <person name="Molinier V."/>
            <person name="Murat C."/>
            <person name="Poggeler S."/>
            <person name="Quandt C.A."/>
            <person name="Sperisen C."/>
            <person name="Tritt A."/>
            <person name="Tisserant E."/>
            <person name="Crous P.W."/>
            <person name="Henrissat B."/>
            <person name="Nehls U."/>
            <person name="Egli S."/>
            <person name="Spatafora J.W."/>
            <person name="Grigoriev I.V."/>
            <person name="Martin F.M."/>
        </authorList>
    </citation>
    <scope>NUCLEOTIDE SEQUENCE [LARGE SCALE GENOMIC DNA]</scope>
    <source>
        <strain evidence="2 3">CBS 459.81</strain>
    </source>
</reference>
<feature type="compositionally biased region" description="Polar residues" evidence="1">
    <location>
        <begin position="119"/>
        <end position="136"/>
    </location>
</feature>
<feature type="compositionally biased region" description="Low complexity" evidence="1">
    <location>
        <begin position="337"/>
        <end position="349"/>
    </location>
</feature>
<evidence type="ECO:0000313" key="2">
    <source>
        <dbReference type="EMBL" id="OCK80894.1"/>
    </source>
</evidence>
<gene>
    <name evidence="2" type="ORF">K432DRAFT_404309</name>
</gene>
<keyword evidence="3" id="KW-1185">Reference proteome</keyword>
<evidence type="ECO:0000256" key="1">
    <source>
        <dbReference type="SAM" id="MobiDB-lite"/>
    </source>
</evidence>